<dbReference type="KEGG" id="clg:Calag_1037"/>
<evidence type="ECO:0000259" key="1">
    <source>
        <dbReference type="Pfam" id="PF02036"/>
    </source>
</evidence>
<dbReference type="STRING" id="1056495.Calag_1037"/>
<dbReference type="EMBL" id="CP003378">
    <property type="protein sequence ID" value="AFZ70759.1"/>
    <property type="molecule type" value="Genomic_DNA"/>
</dbReference>
<dbReference type="Proteomes" id="UP000010469">
    <property type="component" value="Chromosome"/>
</dbReference>
<proteinExistence type="predicted"/>
<dbReference type="OrthoDB" id="45964at2157"/>
<feature type="domain" description="SCP2" evidence="1">
    <location>
        <begin position="11"/>
        <end position="106"/>
    </location>
</feature>
<dbReference type="GeneID" id="14212297"/>
<dbReference type="SUPFAM" id="SSF55718">
    <property type="entry name" value="SCP-like"/>
    <property type="match status" value="1"/>
</dbReference>
<organism evidence="2 3">
    <name type="scientific">Caldisphaera lagunensis (strain DSM 15908 / JCM 11604 / ANMR 0165 / IC-154)</name>
    <dbReference type="NCBI Taxonomy" id="1056495"/>
    <lineage>
        <taxon>Archaea</taxon>
        <taxon>Thermoproteota</taxon>
        <taxon>Thermoprotei</taxon>
        <taxon>Acidilobales</taxon>
        <taxon>Caldisphaeraceae</taxon>
        <taxon>Caldisphaera</taxon>
    </lineage>
</organism>
<dbReference type="GO" id="GO:0005829">
    <property type="term" value="C:cytosol"/>
    <property type="evidence" value="ECO:0007669"/>
    <property type="project" value="TreeGrafter"/>
</dbReference>
<keyword evidence="3" id="KW-1185">Reference proteome</keyword>
<evidence type="ECO:0000313" key="2">
    <source>
        <dbReference type="EMBL" id="AFZ70759.1"/>
    </source>
</evidence>
<sequence length="113" mass="12685">MSLDEMRVSLERIYEKAKDKVPEIKSWNKAYQFVVEGEGEFYVEISNGKINIASGRHPNPIATLTAKPDVMKKIITGELDSMKAFMTRQLKITGNVLDTVNLKRVIDAGLGKD</sequence>
<protein>
    <submittedName>
        <fullName evidence="2">Putative sterol carrier protein</fullName>
    </submittedName>
</protein>
<accession>L0ABG1</accession>
<dbReference type="eggNOG" id="arCOG01843">
    <property type="taxonomic scope" value="Archaea"/>
</dbReference>
<dbReference type="HOGENOM" id="CLU_105945_1_4_2"/>
<gene>
    <name evidence="2" type="ordered locus">Calag_1037</name>
</gene>
<reference evidence="3" key="1">
    <citation type="submission" date="2012-03" db="EMBL/GenBank/DDBJ databases">
        <title>Complete genome of Caldisphaera lagunensis DSM 15908.</title>
        <authorList>
            <person name="Lucas S."/>
            <person name="Copeland A."/>
            <person name="Lapidus A."/>
            <person name="Glavina del Rio T."/>
            <person name="Dalin E."/>
            <person name="Tice H."/>
            <person name="Bruce D."/>
            <person name="Goodwin L."/>
            <person name="Pitluck S."/>
            <person name="Peters L."/>
            <person name="Mikhailova N."/>
            <person name="Teshima H."/>
            <person name="Kyrpides N."/>
            <person name="Mavromatis K."/>
            <person name="Ivanova N."/>
            <person name="Brettin T."/>
            <person name="Detter J.C."/>
            <person name="Han C."/>
            <person name="Larimer F."/>
            <person name="Land M."/>
            <person name="Hauser L."/>
            <person name="Markowitz V."/>
            <person name="Cheng J.-F."/>
            <person name="Hugenholtz P."/>
            <person name="Woyke T."/>
            <person name="Wu D."/>
            <person name="Spring S."/>
            <person name="Schroeder M."/>
            <person name="Brambilla E."/>
            <person name="Klenk H.-P."/>
            <person name="Eisen J.A."/>
        </authorList>
    </citation>
    <scope>NUCLEOTIDE SEQUENCE [LARGE SCALE GENOMIC DNA]</scope>
    <source>
        <strain evidence="3">DSM 15908 / JCM 11604 / IC-154</strain>
    </source>
</reference>
<name>L0ABG1_CALLD</name>
<dbReference type="PANTHER" id="PTHR10094:SF25">
    <property type="entry name" value="SCP2 STEROL-BINDING DOMAIN-CONTAINING PROTEIN 1"/>
    <property type="match status" value="1"/>
</dbReference>
<dbReference type="RefSeq" id="WP_015232656.1">
    <property type="nucleotide sequence ID" value="NC_019791.1"/>
</dbReference>
<dbReference type="InterPro" id="IPR003033">
    <property type="entry name" value="SCP2_sterol-bd_dom"/>
</dbReference>
<dbReference type="InterPro" id="IPR036527">
    <property type="entry name" value="SCP2_sterol-bd_dom_sf"/>
</dbReference>
<evidence type="ECO:0000313" key="3">
    <source>
        <dbReference type="Proteomes" id="UP000010469"/>
    </source>
</evidence>
<dbReference type="AlphaFoldDB" id="L0ABG1"/>
<dbReference type="Gene3D" id="3.30.1050.10">
    <property type="entry name" value="SCP2 sterol-binding domain"/>
    <property type="match status" value="1"/>
</dbReference>
<dbReference type="PANTHER" id="PTHR10094">
    <property type="entry name" value="STEROL CARRIER PROTEIN 2 SCP-2 FAMILY PROTEIN"/>
    <property type="match status" value="1"/>
</dbReference>
<dbReference type="InParanoid" id="L0ABG1"/>
<dbReference type="Pfam" id="PF02036">
    <property type="entry name" value="SCP2"/>
    <property type="match status" value="1"/>
</dbReference>